<dbReference type="KEGG" id="dsa:Desal_1398"/>
<dbReference type="STRING" id="526222.Desal_1398"/>
<gene>
    <name evidence="1" type="ordered locus">Desal_1398</name>
</gene>
<dbReference type="PANTHER" id="PTHR35271">
    <property type="entry name" value="ABC TRANSPORTER, SUBSTRATE-BINDING LIPOPROTEIN-RELATED"/>
    <property type="match status" value="1"/>
</dbReference>
<reference evidence="1 2" key="1">
    <citation type="submission" date="2009-06" db="EMBL/GenBank/DDBJ databases">
        <title>Complete sequence of Desulfovibrio salexigens DSM 2638.</title>
        <authorList>
            <consortium name="US DOE Joint Genome Institute"/>
            <person name="Lucas S."/>
            <person name="Copeland A."/>
            <person name="Lapidus A."/>
            <person name="Glavina del Rio T."/>
            <person name="Tice H."/>
            <person name="Bruce D."/>
            <person name="Goodwin L."/>
            <person name="Pitluck S."/>
            <person name="Munk A.C."/>
            <person name="Brettin T."/>
            <person name="Detter J.C."/>
            <person name="Han C."/>
            <person name="Tapia R."/>
            <person name="Larimer F."/>
            <person name="Land M."/>
            <person name="Hauser L."/>
            <person name="Kyrpides N."/>
            <person name="Anderson I."/>
            <person name="Wall J.D."/>
            <person name="Arkin A.P."/>
            <person name="Dehal P."/>
            <person name="Chivian D."/>
            <person name="Giles B."/>
            <person name="Hazen T.C."/>
        </authorList>
    </citation>
    <scope>NUCLEOTIDE SEQUENCE [LARGE SCALE GENOMIC DNA]</scope>
    <source>
        <strain evidence="2">ATCC 14822 / DSM 2638 / NCIMB 8403 / VKM B-1763</strain>
    </source>
</reference>
<dbReference type="EMBL" id="CP001649">
    <property type="protein sequence ID" value="ACS79460.1"/>
    <property type="molecule type" value="Genomic_DNA"/>
</dbReference>
<dbReference type="InterPro" id="IPR007487">
    <property type="entry name" value="ABC_transpt-TYRBP-like"/>
</dbReference>
<sequence length="346" mass="38846">MLIRNKYNIFLGFKLSLKPLVCFLLLFFLVLSYDLAIAANKTVVVVNSYNRDFKWVKEHNGILKRGLSGEADVFCHYLDFKRLSKEQAERNVEAVKSILAEQRPSVVVLTDDYALKSLGQFLVDRDIPVVFLGINGNARGYVDNIRRVTGVFERPLVKRSVAYLTEIVGAGKYLVLMDDSLSSRVFVQESLKGEQSFNVSGAHADILLIQDFSDWQEKVKAASDTGYLCIIIGTYHIFKDKKGNHIPSTEVIKWTSEHAPVPVFALWDFSVGQGMAIGGYVLSGIAQGREALKMVKRILTGEKTENIHPVIGKRGQLLFSAPEMKRWNVTIPDSLSSKGFQIKIIR</sequence>
<accession>C6BRM0</accession>
<dbReference type="Pfam" id="PF04392">
    <property type="entry name" value="ABC_sub_bind"/>
    <property type="match status" value="1"/>
</dbReference>
<keyword evidence="1" id="KW-0813">Transport</keyword>
<organism evidence="1 2">
    <name type="scientific">Maridesulfovibrio salexigens (strain ATCC 14822 / DSM 2638 / NCIMB 8403 / VKM B-1763)</name>
    <name type="common">Desulfovibrio salexigens</name>
    <dbReference type="NCBI Taxonomy" id="526222"/>
    <lineage>
        <taxon>Bacteria</taxon>
        <taxon>Pseudomonadati</taxon>
        <taxon>Thermodesulfobacteriota</taxon>
        <taxon>Desulfovibrionia</taxon>
        <taxon>Desulfovibrionales</taxon>
        <taxon>Desulfovibrionaceae</taxon>
        <taxon>Maridesulfovibrio</taxon>
    </lineage>
</organism>
<keyword evidence="2" id="KW-1185">Reference proteome</keyword>
<dbReference type="PANTHER" id="PTHR35271:SF1">
    <property type="entry name" value="ABC TRANSPORTER, SUBSTRATE-BINDING LIPOPROTEIN"/>
    <property type="match status" value="1"/>
</dbReference>
<protein>
    <submittedName>
        <fullName evidence="1">ABC-type sugar transport system, ATPase component</fullName>
    </submittedName>
</protein>
<dbReference type="RefSeq" id="WP_015851278.1">
    <property type="nucleotide sequence ID" value="NC_012881.1"/>
</dbReference>
<name>C6BRM0_MARSD</name>
<keyword evidence="1" id="KW-0762">Sugar transport</keyword>
<evidence type="ECO:0000313" key="2">
    <source>
        <dbReference type="Proteomes" id="UP000002601"/>
    </source>
</evidence>
<dbReference type="AlphaFoldDB" id="C6BRM0"/>
<proteinExistence type="predicted"/>
<evidence type="ECO:0000313" key="1">
    <source>
        <dbReference type="EMBL" id="ACS79460.1"/>
    </source>
</evidence>
<dbReference type="eggNOG" id="COG2984">
    <property type="taxonomic scope" value="Bacteria"/>
</dbReference>
<dbReference type="Gene3D" id="3.40.50.2300">
    <property type="match status" value="2"/>
</dbReference>
<dbReference type="HOGENOM" id="CLU_057483_0_0_7"/>
<dbReference type="OrthoDB" id="5644906at2"/>
<dbReference type="Proteomes" id="UP000002601">
    <property type="component" value="Chromosome"/>
</dbReference>